<name>A0ABT1FD94_9GAMM</name>
<dbReference type="Proteomes" id="UP001204615">
    <property type="component" value="Unassembled WGS sequence"/>
</dbReference>
<accession>A0ABT1FD94</accession>
<gene>
    <name evidence="1" type="ORF">NC595_14965</name>
</gene>
<comment type="caution">
    <text evidence="1">The sequence shown here is derived from an EMBL/GenBank/DDBJ whole genome shotgun (WGS) entry which is preliminary data.</text>
</comment>
<dbReference type="EMBL" id="JAMZEK010000003">
    <property type="protein sequence ID" value="MCP1375349.1"/>
    <property type="molecule type" value="Genomic_DNA"/>
</dbReference>
<reference evidence="1 2" key="1">
    <citation type="submission" date="2022-06" db="EMBL/GenBank/DDBJ databases">
        <title>Dyella sp. Sa strain:Sa Genome sequencing.</title>
        <authorList>
            <person name="Park S."/>
        </authorList>
    </citation>
    <scope>NUCLEOTIDE SEQUENCE [LARGE SCALE GENOMIC DNA]</scope>
    <source>
        <strain evidence="1 2">Sa</strain>
    </source>
</reference>
<proteinExistence type="predicted"/>
<evidence type="ECO:0000313" key="1">
    <source>
        <dbReference type="EMBL" id="MCP1375349.1"/>
    </source>
</evidence>
<sequence length="103" mass="11263">MKEAKVSAVRRLLQEARVPDHVEMARRRGPLGTIRRKYLIQQARLLAARYSLEVTLDAFVYGAGCEAITGLELDQLEHLVDRLAAAGVAIDAACDPIGVPPAR</sequence>
<protein>
    <submittedName>
        <fullName evidence="1">Uncharacterized protein</fullName>
    </submittedName>
</protein>
<dbReference type="RefSeq" id="WP_253567781.1">
    <property type="nucleotide sequence ID" value="NZ_JAMZEK010000003.1"/>
</dbReference>
<organism evidence="1 2">
    <name type="scientific">Dyella lutea</name>
    <dbReference type="NCBI Taxonomy" id="2950441"/>
    <lineage>
        <taxon>Bacteria</taxon>
        <taxon>Pseudomonadati</taxon>
        <taxon>Pseudomonadota</taxon>
        <taxon>Gammaproteobacteria</taxon>
        <taxon>Lysobacterales</taxon>
        <taxon>Rhodanobacteraceae</taxon>
        <taxon>Dyella</taxon>
    </lineage>
</organism>
<keyword evidence="2" id="KW-1185">Reference proteome</keyword>
<evidence type="ECO:0000313" key="2">
    <source>
        <dbReference type="Proteomes" id="UP001204615"/>
    </source>
</evidence>